<evidence type="ECO:0000313" key="2">
    <source>
        <dbReference type="EMBL" id="MDX7718961.1"/>
    </source>
</evidence>
<dbReference type="AlphaFoldDB" id="A0AAW9EZS5"/>
<evidence type="ECO:0000259" key="1">
    <source>
        <dbReference type="Pfam" id="PF04965"/>
    </source>
</evidence>
<proteinExistence type="predicted"/>
<feature type="domain" description="IraD/Gp25-like" evidence="1">
    <location>
        <begin position="26"/>
        <end position="93"/>
    </location>
</feature>
<accession>A0AAW9EZS5</accession>
<organism evidence="2 3">
    <name type="scientific">Aeromonas caviae</name>
    <name type="common">Aeromonas punctata</name>
    <dbReference type="NCBI Taxonomy" id="648"/>
    <lineage>
        <taxon>Bacteria</taxon>
        <taxon>Pseudomonadati</taxon>
        <taxon>Pseudomonadota</taxon>
        <taxon>Gammaproteobacteria</taxon>
        <taxon>Aeromonadales</taxon>
        <taxon>Aeromonadaceae</taxon>
        <taxon>Aeromonas</taxon>
    </lineage>
</organism>
<comment type="caution">
    <text evidence="2">The sequence shown here is derived from an EMBL/GenBank/DDBJ whole genome shotgun (WGS) entry which is preliminary data.</text>
</comment>
<dbReference type="Proteomes" id="UP001277183">
    <property type="component" value="Unassembled WGS sequence"/>
</dbReference>
<dbReference type="InterPro" id="IPR007048">
    <property type="entry name" value="IraD/Gp25-like"/>
</dbReference>
<dbReference type="SUPFAM" id="SSF160719">
    <property type="entry name" value="gpW/gp25-like"/>
    <property type="match status" value="1"/>
</dbReference>
<dbReference type="Gene3D" id="3.10.450.40">
    <property type="match status" value="1"/>
</dbReference>
<sequence>MLNVVAGNNATMNGTNSLTGKRLSGIQHLRQSITDILGTRIGTRVMRRAYGSRIPSLIDAPMNRATLIDIYAATAEALQQWEPRFSLEQVQAVVASPGYIELDLYGEYLPDGQKVTIDGIVIDKLAQPEANVWNFTSWAAQVERCCLLGFAS</sequence>
<name>A0AAW9EZS5_AERCA</name>
<dbReference type="RefSeq" id="WP_319886419.1">
    <property type="nucleotide sequence ID" value="NZ_JAWZVU010000002.1"/>
</dbReference>
<reference evidence="2" key="1">
    <citation type="submission" date="2023-11" db="EMBL/GenBank/DDBJ databases">
        <title>WGS of Aeromonas in Northern Israel.</title>
        <authorList>
            <person name="Hershko Y."/>
        </authorList>
    </citation>
    <scope>NUCLEOTIDE SEQUENCE</scope>
    <source>
        <strain evidence="2">77416</strain>
    </source>
</reference>
<gene>
    <name evidence="2" type="ORF">SJS77_00410</name>
</gene>
<evidence type="ECO:0000313" key="3">
    <source>
        <dbReference type="Proteomes" id="UP001277183"/>
    </source>
</evidence>
<dbReference type="Pfam" id="PF04965">
    <property type="entry name" value="GPW_gp25"/>
    <property type="match status" value="1"/>
</dbReference>
<protein>
    <submittedName>
        <fullName evidence="2">GPW/gp25 family protein</fullName>
    </submittedName>
</protein>
<dbReference type="EMBL" id="JAWZVU010000002">
    <property type="protein sequence ID" value="MDX7718961.1"/>
    <property type="molecule type" value="Genomic_DNA"/>
</dbReference>